<protein>
    <submittedName>
        <fullName evidence="1">Uncharacterized protein</fullName>
    </submittedName>
</protein>
<accession>A0AAV7L9M4</accession>
<name>A0AAV7L9M4_PLEWA</name>
<evidence type="ECO:0000313" key="1">
    <source>
        <dbReference type="EMBL" id="KAJ1087062.1"/>
    </source>
</evidence>
<gene>
    <name evidence="1" type="ORF">NDU88_000256</name>
</gene>
<organism evidence="1 2">
    <name type="scientific">Pleurodeles waltl</name>
    <name type="common">Iberian ribbed newt</name>
    <dbReference type="NCBI Taxonomy" id="8319"/>
    <lineage>
        <taxon>Eukaryota</taxon>
        <taxon>Metazoa</taxon>
        <taxon>Chordata</taxon>
        <taxon>Craniata</taxon>
        <taxon>Vertebrata</taxon>
        <taxon>Euteleostomi</taxon>
        <taxon>Amphibia</taxon>
        <taxon>Batrachia</taxon>
        <taxon>Caudata</taxon>
        <taxon>Salamandroidea</taxon>
        <taxon>Salamandridae</taxon>
        <taxon>Pleurodelinae</taxon>
        <taxon>Pleurodeles</taxon>
    </lineage>
</organism>
<proteinExistence type="predicted"/>
<evidence type="ECO:0000313" key="2">
    <source>
        <dbReference type="Proteomes" id="UP001066276"/>
    </source>
</evidence>
<comment type="caution">
    <text evidence="1">The sequence shown here is derived from an EMBL/GenBank/DDBJ whole genome shotgun (WGS) entry which is preliminary data.</text>
</comment>
<keyword evidence="2" id="KW-1185">Reference proteome</keyword>
<dbReference type="EMBL" id="JANPWB010000015">
    <property type="protein sequence ID" value="KAJ1087062.1"/>
    <property type="molecule type" value="Genomic_DNA"/>
</dbReference>
<reference evidence="1" key="1">
    <citation type="journal article" date="2022" name="bioRxiv">
        <title>Sequencing and chromosome-scale assembly of the giantPleurodeles waltlgenome.</title>
        <authorList>
            <person name="Brown T."/>
            <person name="Elewa A."/>
            <person name="Iarovenko S."/>
            <person name="Subramanian E."/>
            <person name="Araus A.J."/>
            <person name="Petzold A."/>
            <person name="Susuki M."/>
            <person name="Suzuki K.-i.T."/>
            <person name="Hayashi T."/>
            <person name="Toyoda A."/>
            <person name="Oliveira C."/>
            <person name="Osipova E."/>
            <person name="Leigh N.D."/>
            <person name="Simon A."/>
            <person name="Yun M.H."/>
        </authorList>
    </citation>
    <scope>NUCLEOTIDE SEQUENCE</scope>
    <source>
        <strain evidence="1">20211129_DDA</strain>
        <tissue evidence="1">Liver</tissue>
    </source>
</reference>
<sequence>MWGRTAGLITGSDILRRDVGLYRRPDIRGSDILRRDVGPYRRPDIGALTSYAEMWSCTAGLISGIWHLTQRCGAVPQT</sequence>
<dbReference type="Proteomes" id="UP001066276">
    <property type="component" value="Chromosome 11"/>
</dbReference>
<dbReference type="AlphaFoldDB" id="A0AAV7L9M4"/>